<dbReference type="Pfam" id="PF01370">
    <property type="entry name" value="Epimerase"/>
    <property type="match status" value="1"/>
</dbReference>
<dbReference type="CDD" id="cd08946">
    <property type="entry name" value="SDR_e"/>
    <property type="match status" value="1"/>
</dbReference>
<dbReference type="InterPro" id="IPR036291">
    <property type="entry name" value="NAD(P)-bd_dom_sf"/>
</dbReference>
<dbReference type="PANTHER" id="PTHR43245:SF13">
    <property type="entry name" value="UDP-D-APIOSE_UDP-D-XYLOSE SYNTHASE 2"/>
    <property type="match status" value="1"/>
</dbReference>
<protein>
    <submittedName>
        <fullName evidence="2">Nucleoside-diphosphate-sugar epimerase</fullName>
    </submittedName>
</protein>
<dbReference type="Gene3D" id="3.40.50.720">
    <property type="entry name" value="NAD(P)-binding Rossmann-like Domain"/>
    <property type="match status" value="1"/>
</dbReference>
<evidence type="ECO:0000313" key="2">
    <source>
        <dbReference type="EMBL" id="SFZ82544.1"/>
    </source>
</evidence>
<dbReference type="InterPro" id="IPR001509">
    <property type="entry name" value="Epimerase_deHydtase"/>
</dbReference>
<gene>
    <name evidence="2" type="ORF">SAMN02983003_1137</name>
</gene>
<dbReference type="OrthoDB" id="9801785at2"/>
<dbReference type="Proteomes" id="UP000183447">
    <property type="component" value="Unassembled WGS sequence"/>
</dbReference>
<dbReference type="SUPFAM" id="SSF51735">
    <property type="entry name" value="NAD(P)-binding Rossmann-fold domains"/>
    <property type="match status" value="1"/>
</dbReference>
<sequence length="302" mass="31865">MSRNVLITGAGGFVGTCLAEGLARAGLSVTGLDARFDSAARARLSGSTLIECDLAQGMPEDLGRFDIVIHGAAVTTSPEDFGLSPVAHLKLNCDLTFTALDFATRCGASDFVFISSSGVFGADDGEDVLLEDMAATASIPYALAKRAGEMFVEGLSGPAMRAISIRLGPIYGEAEAVRETRRNLSPMRRWIDAGRRGAPVMVESPASHRDWTYGPDLPHALLALLDREPAISGVYHLTSGEAIADMDLARRIAAAFDVGVIAHDPPAFAARKPMSSTRIAPGALYGWTPLATGLSRMMEAAR</sequence>
<evidence type="ECO:0000313" key="3">
    <source>
        <dbReference type="Proteomes" id="UP000183447"/>
    </source>
</evidence>
<dbReference type="EMBL" id="FPKU01000001">
    <property type="protein sequence ID" value="SFZ82544.1"/>
    <property type="molecule type" value="Genomic_DNA"/>
</dbReference>
<dbReference type="AlphaFoldDB" id="A0A1K2HV61"/>
<organism evidence="2 3">
    <name type="scientific">Devosia enhydra</name>
    <dbReference type="NCBI Taxonomy" id="665118"/>
    <lineage>
        <taxon>Bacteria</taxon>
        <taxon>Pseudomonadati</taxon>
        <taxon>Pseudomonadota</taxon>
        <taxon>Alphaproteobacteria</taxon>
        <taxon>Hyphomicrobiales</taxon>
        <taxon>Devosiaceae</taxon>
        <taxon>Devosia</taxon>
    </lineage>
</organism>
<dbReference type="STRING" id="665118.SAMN02983003_1137"/>
<name>A0A1K2HV61_9HYPH</name>
<accession>A0A1K2HV61</accession>
<dbReference type="InterPro" id="IPR050177">
    <property type="entry name" value="Lipid_A_modif_metabolic_enz"/>
</dbReference>
<proteinExistence type="predicted"/>
<dbReference type="PANTHER" id="PTHR43245">
    <property type="entry name" value="BIFUNCTIONAL POLYMYXIN RESISTANCE PROTEIN ARNA"/>
    <property type="match status" value="1"/>
</dbReference>
<evidence type="ECO:0000259" key="1">
    <source>
        <dbReference type="Pfam" id="PF01370"/>
    </source>
</evidence>
<keyword evidence="3" id="KW-1185">Reference proteome</keyword>
<feature type="domain" description="NAD-dependent epimerase/dehydratase" evidence="1">
    <location>
        <begin position="5"/>
        <end position="227"/>
    </location>
</feature>
<reference evidence="2 3" key="1">
    <citation type="submission" date="2016-11" db="EMBL/GenBank/DDBJ databases">
        <authorList>
            <person name="Jaros S."/>
            <person name="Januszkiewicz K."/>
            <person name="Wedrychowicz H."/>
        </authorList>
    </citation>
    <scope>NUCLEOTIDE SEQUENCE [LARGE SCALE GENOMIC DNA]</scope>
    <source>
        <strain evidence="2 3">ATCC 23634</strain>
    </source>
</reference>
<dbReference type="RefSeq" id="WP_072339760.1">
    <property type="nucleotide sequence ID" value="NZ_FPKU01000001.1"/>
</dbReference>